<dbReference type="PANTHER" id="PTHR23402:SF1">
    <property type="entry name" value="PYROGLUTAMYL-PEPTIDASE I"/>
    <property type="match status" value="1"/>
</dbReference>
<protein>
    <submittedName>
        <fullName evidence="6">Pyroglutamyl-peptidase 1</fullName>
    </submittedName>
</protein>
<keyword evidence="3" id="KW-0645">Protease</keyword>
<accession>A0A3R7N8J2</accession>
<evidence type="ECO:0000256" key="5">
    <source>
        <dbReference type="ARBA" id="ARBA00022807"/>
    </source>
</evidence>
<proteinExistence type="inferred from homology"/>
<dbReference type="InterPro" id="IPR016125">
    <property type="entry name" value="Peptidase_C15-like"/>
</dbReference>
<keyword evidence="5" id="KW-0788">Thiol protease</keyword>
<dbReference type="STRING" id="6689.A0A3R7N8J2"/>
<evidence type="ECO:0000256" key="1">
    <source>
        <dbReference type="ARBA" id="ARBA00006641"/>
    </source>
</evidence>
<name>A0A3R7N8J2_PENVA</name>
<dbReference type="SUPFAM" id="SSF53182">
    <property type="entry name" value="Pyrrolidone carboxyl peptidase (pyroglutamate aminopeptidase)"/>
    <property type="match status" value="1"/>
</dbReference>
<organism evidence="6 7">
    <name type="scientific">Penaeus vannamei</name>
    <name type="common">Whiteleg shrimp</name>
    <name type="synonym">Litopenaeus vannamei</name>
    <dbReference type="NCBI Taxonomy" id="6689"/>
    <lineage>
        <taxon>Eukaryota</taxon>
        <taxon>Metazoa</taxon>
        <taxon>Ecdysozoa</taxon>
        <taxon>Arthropoda</taxon>
        <taxon>Crustacea</taxon>
        <taxon>Multicrustacea</taxon>
        <taxon>Malacostraca</taxon>
        <taxon>Eumalacostraca</taxon>
        <taxon>Eucarida</taxon>
        <taxon>Decapoda</taxon>
        <taxon>Dendrobranchiata</taxon>
        <taxon>Penaeoidea</taxon>
        <taxon>Penaeidae</taxon>
        <taxon>Penaeus</taxon>
    </lineage>
</organism>
<reference evidence="6 7" key="2">
    <citation type="submission" date="2019-01" db="EMBL/GenBank/DDBJ databases">
        <title>The decoding of complex shrimp genome reveals the adaptation for benthos swimmer, frequently molting mechanism and breeding impact on genome.</title>
        <authorList>
            <person name="Sun Y."/>
            <person name="Gao Y."/>
            <person name="Yu Y."/>
        </authorList>
    </citation>
    <scope>NUCLEOTIDE SEQUENCE [LARGE SCALE GENOMIC DNA]</scope>
    <source>
        <tissue evidence="6">Muscle</tissue>
    </source>
</reference>
<evidence type="ECO:0000256" key="3">
    <source>
        <dbReference type="ARBA" id="ARBA00022670"/>
    </source>
</evidence>
<sequence length="228" mass="25196">MASALPAETEIETDERPVIYVTGFEPFPPHAVNASQRAVERLRETGIGEELGASLVVEVMKVEYDYVSKVIPKRWKELRPKLVVHVGVSSQVCTLTLEQVSHNCGYNRKDNCNSVPHREVCVQGGEDMLQSEIRMDLVTCAINRDTNLKLSSAKSTDAGRYLCDFIYYTSLKQDKSRVAFIHVPVLEKSSAEDTAAAIGAAIKCMYRQVAERDNKVAEGECVVNGAQG</sequence>
<comment type="caution">
    <text evidence="6">The sequence shown here is derived from an EMBL/GenBank/DDBJ whole genome shotgun (WGS) entry which is preliminary data.</text>
</comment>
<dbReference type="EMBL" id="QCYY01001148">
    <property type="protein sequence ID" value="ROT80152.1"/>
    <property type="molecule type" value="Genomic_DNA"/>
</dbReference>
<dbReference type="InterPro" id="IPR000816">
    <property type="entry name" value="Peptidase_C15"/>
</dbReference>
<dbReference type="PRINTS" id="PR00706">
    <property type="entry name" value="PYROGLUPTASE"/>
</dbReference>
<dbReference type="GO" id="GO:0005829">
    <property type="term" value="C:cytosol"/>
    <property type="evidence" value="ECO:0007669"/>
    <property type="project" value="InterPro"/>
</dbReference>
<dbReference type="PIRSF" id="PIRSF015592">
    <property type="entry name" value="Prld-crbxl_pptds"/>
    <property type="match status" value="1"/>
</dbReference>
<evidence type="ECO:0000313" key="7">
    <source>
        <dbReference type="Proteomes" id="UP000283509"/>
    </source>
</evidence>
<comment type="similarity">
    <text evidence="1">Belongs to the peptidase C15 family.</text>
</comment>
<dbReference type="GO" id="GO:0006508">
    <property type="term" value="P:proteolysis"/>
    <property type="evidence" value="ECO:0007669"/>
    <property type="project" value="UniProtKB-KW"/>
</dbReference>
<dbReference type="AlphaFoldDB" id="A0A3R7N8J2"/>
<dbReference type="Pfam" id="PF01470">
    <property type="entry name" value="Peptidase_C15"/>
    <property type="match status" value="1"/>
</dbReference>
<evidence type="ECO:0000256" key="4">
    <source>
        <dbReference type="ARBA" id="ARBA00022801"/>
    </source>
</evidence>
<evidence type="ECO:0000256" key="2">
    <source>
        <dbReference type="ARBA" id="ARBA00022490"/>
    </source>
</evidence>
<keyword evidence="2" id="KW-0963">Cytoplasm</keyword>
<evidence type="ECO:0000313" key="6">
    <source>
        <dbReference type="EMBL" id="ROT80152.1"/>
    </source>
</evidence>
<dbReference type="InterPro" id="IPR036440">
    <property type="entry name" value="Peptidase_C15-like_sf"/>
</dbReference>
<dbReference type="PANTHER" id="PTHR23402">
    <property type="entry name" value="PROTEASE FAMILY C15 PYROGLUTAMYL-PEPTIDASE I-RELATED"/>
    <property type="match status" value="1"/>
</dbReference>
<dbReference type="OrthoDB" id="407146at2759"/>
<gene>
    <name evidence="6" type="ORF">C7M84_001119</name>
</gene>
<keyword evidence="7" id="KW-1185">Reference proteome</keyword>
<keyword evidence="4" id="KW-0378">Hydrolase</keyword>
<dbReference type="Proteomes" id="UP000283509">
    <property type="component" value="Unassembled WGS sequence"/>
</dbReference>
<dbReference type="Gene3D" id="3.40.630.20">
    <property type="entry name" value="Peptidase C15, pyroglutamyl peptidase I-like"/>
    <property type="match status" value="1"/>
</dbReference>
<dbReference type="GO" id="GO:0016920">
    <property type="term" value="F:pyroglutamyl-peptidase activity"/>
    <property type="evidence" value="ECO:0007669"/>
    <property type="project" value="InterPro"/>
</dbReference>
<reference evidence="6 7" key="1">
    <citation type="submission" date="2018-04" db="EMBL/GenBank/DDBJ databases">
        <authorList>
            <person name="Zhang X."/>
            <person name="Yuan J."/>
            <person name="Li F."/>
            <person name="Xiang J."/>
        </authorList>
    </citation>
    <scope>NUCLEOTIDE SEQUENCE [LARGE SCALE GENOMIC DNA]</scope>
    <source>
        <tissue evidence="6">Muscle</tissue>
    </source>
</reference>